<reference evidence="1 2" key="1">
    <citation type="submission" date="2017-01" db="EMBL/GenBank/DDBJ databases">
        <title>Novel large sulfur bacteria in the metagenomes of groundwater-fed chemosynthetic microbial mats in the Lake Huron basin.</title>
        <authorList>
            <person name="Sharrar A.M."/>
            <person name="Flood B.E."/>
            <person name="Bailey J.V."/>
            <person name="Jones D.S."/>
            <person name="Biddanda B."/>
            <person name="Ruberg S.A."/>
            <person name="Marcus D.N."/>
            <person name="Dick G.J."/>
        </authorList>
    </citation>
    <scope>NUCLEOTIDE SEQUENCE [LARGE SCALE GENOMIC DNA]</scope>
    <source>
        <strain evidence="1">A7</strain>
    </source>
</reference>
<evidence type="ECO:0000313" key="1">
    <source>
        <dbReference type="EMBL" id="OQW89037.1"/>
    </source>
</evidence>
<dbReference type="AlphaFoldDB" id="A0A1W9KWK6"/>
<accession>A0A1W9KWK6</accession>
<evidence type="ECO:0000313" key="2">
    <source>
        <dbReference type="Proteomes" id="UP000192505"/>
    </source>
</evidence>
<comment type="caution">
    <text evidence="1">The sequence shown here is derived from an EMBL/GenBank/DDBJ whole genome shotgun (WGS) entry which is preliminary data.</text>
</comment>
<dbReference type="EMBL" id="MTEI01000002">
    <property type="protein sequence ID" value="OQW89037.1"/>
    <property type="molecule type" value="Genomic_DNA"/>
</dbReference>
<sequence>MSTEPGACERLAQSRERLRQVLGHGGTGPAAGSTVSAAGSSPWLASATSAPEASILLDLLQSWWRKQPLQLVLTLAAQATTTALQPTAQRHPYRLVLGAALFGGVLTLMRPWRWVSSTTVLATLLPRILSEVSKHLPAQLPGTATPGHDPAP</sequence>
<organism evidence="1 2">
    <name type="scientific">Rhodoferax ferrireducens</name>
    <dbReference type="NCBI Taxonomy" id="192843"/>
    <lineage>
        <taxon>Bacteria</taxon>
        <taxon>Pseudomonadati</taxon>
        <taxon>Pseudomonadota</taxon>
        <taxon>Betaproteobacteria</taxon>
        <taxon>Burkholderiales</taxon>
        <taxon>Comamonadaceae</taxon>
        <taxon>Rhodoferax</taxon>
    </lineage>
</organism>
<dbReference type="Proteomes" id="UP000192505">
    <property type="component" value="Unassembled WGS sequence"/>
</dbReference>
<name>A0A1W9KWK6_9BURK</name>
<gene>
    <name evidence="1" type="ORF">BWK72_03415</name>
</gene>
<protein>
    <submittedName>
        <fullName evidence="1">Uncharacterized protein</fullName>
    </submittedName>
</protein>
<proteinExistence type="predicted"/>